<dbReference type="FunFam" id="3.30.160.60:FF:002417">
    <property type="entry name" value="Serendipity locus protein H-1"/>
    <property type="match status" value="1"/>
</dbReference>
<dbReference type="OrthoDB" id="3437960at2759"/>
<dbReference type="InterPro" id="IPR036236">
    <property type="entry name" value="Znf_C2H2_sf"/>
</dbReference>
<feature type="region of interest" description="Disordered" evidence="11">
    <location>
        <begin position="1"/>
        <end position="25"/>
    </location>
</feature>
<comment type="subcellular location">
    <subcellularLocation>
        <location evidence="1">Nucleus</location>
    </subcellularLocation>
</comment>
<evidence type="ECO:0000256" key="11">
    <source>
        <dbReference type="SAM" id="MobiDB-lite"/>
    </source>
</evidence>
<reference evidence="14" key="1">
    <citation type="submission" date="2025-08" db="UniProtKB">
        <authorList>
            <consortium name="RefSeq"/>
        </authorList>
    </citation>
    <scope>IDENTIFICATION</scope>
    <source>
        <strain evidence="14">15112-1751.03</strain>
        <tissue evidence="14">Whole Adult</tissue>
    </source>
</reference>
<dbReference type="RefSeq" id="XP_034112476.1">
    <property type="nucleotide sequence ID" value="XM_034256585.2"/>
</dbReference>
<evidence type="ECO:0000256" key="10">
    <source>
        <dbReference type="PROSITE-ProRule" id="PRU00042"/>
    </source>
</evidence>
<evidence type="ECO:0000256" key="6">
    <source>
        <dbReference type="ARBA" id="ARBA00023015"/>
    </source>
</evidence>
<dbReference type="GeneID" id="117573387"/>
<evidence type="ECO:0000256" key="4">
    <source>
        <dbReference type="ARBA" id="ARBA00022771"/>
    </source>
</evidence>
<evidence type="ECO:0000256" key="2">
    <source>
        <dbReference type="ARBA" id="ARBA00022723"/>
    </source>
</evidence>
<feature type="compositionally biased region" description="Basic and acidic residues" evidence="11">
    <location>
        <begin position="1"/>
        <end position="16"/>
    </location>
</feature>
<feature type="region of interest" description="Disordered" evidence="11">
    <location>
        <begin position="258"/>
        <end position="287"/>
    </location>
</feature>
<feature type="domain" description="C2H2-type" evidence="12">
    <location>
        <begin position="441"/>
        <end position="468"/>
    </location>
</feature>
<dbReference type="SMART" id="SM00355">
    <property type="entry name" value="ZnF_C2H2"/>
    <property type="match status" value="8"/>
</dbReference>
<evidence type="ECO:0000256" key="1">
    <source>
        <dbReference type="ARBA" id="ARBA00004123"/>
    </source>
</evidence>
<accession>A0A6P8X8I2</accession>
<dbReference type="Pfam" id="PF00096">
    <property type="entry name" value="zf-C2H2"/>
    <property type="match status" value="6"/>
</dbReference>
<feature type="domain" description="C2H2-type" evidence="12">
    <location>
        <begin position="385"/>
        <end position="412"/>
    </location>
</feature>
<feature type="domain" description="C2H2-type" evidence="12">
    <location>
        <begin position="413"/>
        <end position="440"/>
    </location>
</feature>
<keyword evidence="9" id="KW-0539">Nucleus</keyword>
<evidence type="ECO:0000256" key="3">
    <source>
        <dbReference type="ARBA" id="ARBA00022737"/>
    </source>
</evidence>
<evidence type="ECO:0000256" key="7">
    <source>
        <dbReference type="ARBA" id="ARBA00023125"/>
    </source>
</evidence>
<keyword evidence="7" id="KW-0238">DNA-binding</keyword>
<feature type="region of interest" description="Disordered" evidence="11">
    <location>
        <begin position="563"/>
        <end position="610"/>
    </location>
</feature>
<dbReference type="GO" id="GO:0008270">
    <property type="term" value="F:zinc ion binding"/>
    <property type="evidence" value="ECO:0007669"/>
    <property type="project" value="UniProtKB-KW"/>
</dbReference>
<feature type="compositionally biased region" description="Low complexity" evidence="11">
    <location>
        <begin position="585"/>
        <end position="599"/>
    </location>
</feature>
<dbReference type="GO" id="GO:0003677">
    <property type="term" value="F:DNA binding"/>
    <property type="evidence" value="ECO:0007669"/>
    <property type="project" value="UniProtKB-KW"/>
</dbReference>
<evidence type="ECO:0000313" key="13">
    <source>
        <dbReference type="Proteomes" id="UP000515160"/>
    </source>
</evidence>
<evidence type="ECO:0000256" key="9">
    <source>
        <dbReference type="ARBA" id="ARBA00023242"/>
    </source>
</evidence>
<dbReference type="GO" id="GO:0010468">
    <property type="term" value="P:regulation of gene expression"/>
    <property type="evidence" value="ECO:0007669"/>
    <property type="project" value="TreeGrafter"/>
</dbReference>
<evidence type="ECO:0000256" key="8">
    <source>
        <dbReference type="ARBA" id="ARBA00023163"/>
    </source>
</evidence>
<protein>
    <submittedName>
        <fullName evidence="14">Serendipity locus protein H-1</fullName>
    </submittedName>
</protein>
<dbReference type="Proteomes" id="UP000515160">
    <property type="component" value="Chromosome 2R"/>
</dbReference>
<keyword evidence="3" id="KW-0677">Repeat</keyword>
<dbReference type="PANTHER" id="PTHR16515">
    <property type="entry name" value="PR DOMAIN ZINC FINGER PROTEIN"/>
    <property type="match status" value="1"/>
</dbReference>
<feature type="region of interest" description="Disordered" evidence="11">
    <location>
        <begin position="647"/>
        <end position="686"/>
    </location>
</feature>
<keyword evidence="8" id="KW-0804">Transcription</keyword>
<gene>
    <name evidence="14" type="primary">LOC117573387</name>
</gene>
<feature type="domain" description="C2H2-type" evidence="12">
    <location>
        <begin position="497"/>
        <end position="525"/>
    </location>
</feature>
<keyword evidence="2" id="KW-0479">Metal-binding</keyword>
<keyword evidence="13" id="KW-1185">Reference proteome</keyword>
<dbReference type="AlphaFoldDB" id="A0A6P8X8I2"/>
<keyword evidence="4 10" id="KW-0863">Zinc-finger</keyword>
<dbReference type="PROSITE" id="PS00028">
    <property type="entry name" value="ZINC_FINGER_C2H2_1"/>
    <property type="match status" value="6"/>
</dbReference>
<feature type="domain" description="C2H2-type" evidence="12">
    <location>
        <begin position="469"/>
        <end position="496"/>
    </location>
</feature>
<evidence type="ECO:0000313" key="14">
    <source>
        <dbReference type="RefSeq" id="XP_034112476.1"/>
    </source>
</evidence>
<dbReference type="InterPro" id="IPR050331">
    <property type="entry name" value="Zinc_finger"/>
</dbReference>
<dbReference type="InterPro" id="IPR013087">
    <property type="entry name" value="Znf_C2H2_type"/>
</dbReference>
<dbReference type="GO" id="GO:0005634">
    <property type="term" value="C:nucleus"/>
    <property type="evidence" value="ECO:0007669"/>
    <property type="project" value="UniProtKB-SubCell"/>
</dbReference>
<name>A0A6P8X8I2_DROAB</name>
<evidence type="ECO:0000259" key="12">
    <source>
        <dbReference type="PROSITE" id="PS50157"/>
    </source>
</evidence>
<dbReference type="PROSITE" id="PS50157">
    <property type="entry name" value="ZINC_FINGER_C2H2_2"/>
    <property type="match status" value="6"/>
</dbReference>
<dbReference type="Gene3D" id="3.30.160.60">
    <property type="entry name" value="Classic Zinc Finger"/>
    <property type="match status" value="5"/>
</dbReference>
<proteinExistence type="predicted"/>
<organism evidence="13 14">
    <name type="scientific">Drosophila albomicans</name>
    <name type="common">Fruit fly</name>
    <dbReference type="NCBI Taxonomy" id="7291"/>
    <lineage>
        <taxon>Eukaryota</taxon>
        <taxon>Metazoa</taxon>
        <taxon>Ecdysozoa</taxon>
        <taxon>Arthropoda</taxon>
        <taxon>Hexapoda</taxon>
        <taxon>Insecta</taxon>
        <taxon>Pterygota</taxon>
        <taxon>Neoptera</taxon>
        <taxon>Endopterygota</taxon>
        <taxon>Diptera</taxon>
        <taxon>Brachycera</taxon>
        <taxon>Muscomorpha</taxon>
        <taxon>Ephydroidea</taxon>
        <taxon>Drosophilidae</taxon>
        <taxon>Drosophila</taxon>
    </lineage>
</organism>
<dbReference type="SUPFAM" id="SSF57667">
    <property type="entry name" value="beta-beta-alpha zinc fingers"/>
    <property type="match status" value="3"/>
</dbReference>
<dbReference type="PANTHER" id="PTHR16515:SF49">
    <property type="entry name" value="GASTRULA ZINC FINGER PROTEIN XLCGF49.1-LIKE-RELATED"/>
    <property type="match status" value="1"/>
</dbReference>
<dbReference type="FunFam" id="3.30.160.60:FF:004084">
    <property type="match status" value="1"/>
</dbReference>
<feature type="compositionally biased region" description="Polar residues" evidence="11">
    <location>
        <begin position="258"/>
        <end position="269"/>
    </location>
</feature>
<dbReference type="FunFam" id="3.30.160.60:FF:000099">
    <property type="entry name" value="Zinc finger protein 79"/>
    <property type="match status" value="1"/>
</dbReference>
<keyword evidence="5" id="KW-0862">Zinc</keyword>
<keyword evidence="6" id="KW-0805">Transcription regulation</keyword>
<feature type="domain" description="C2H2-type" evidence="12">
    <location>
        <begin position="326"/>
        <end position="353"/>
    </location>
</feature>
<dbReference type="FunFam" id="3.30.160.60:FF:000110">
    <property type="entry name" value="Zinc finger protein-like"/>
    <property type="match status" value="1"/>
</dbReference>
<sequence length="927" mass="100700">MECKGKSKRMKEEAPSKKLPPKIYGGSSGDYNATATAVAAANASTPTKAAHDEIISSLLRINNFDSISSIKDESLDIDLSACVTISSASYINGNSLSSTDFWRVLDESAQNNTELNLSVDVGGGSCRDELIASNSLTTTTSPSAAGNDTNNSEFNVTFLRPEPPNAFTNSPFKKISTTPVKLPSPEQMQLQLSQPTRKPRLPAATAVRLKVFKEEPLEEKATTLSALTATATVPKPQVLTKVEHCEPAAEQMPPAFSMFQQPTSNSNDNMPPPAAPQEGTGSKSALDLETPPPPLYKCLDCNGLVLDNPQLVSTHKAAAHRLRITYNCTECQREFELLAGLKKHLKTHRSEVRKDTWKKCPDCGKCLKLGSMWMHRKIHSDNKKYQCDICGQKFVQKINLTHHARIHSSEKPYECPECQKRFQERSHLQRHQKYHAQTRSYRCEKCGKMYKTERCLKVHNLVHLEQRPFACNVCDKSFISNSKLKQHSNIHTGMRPFKCNYCPRDFTNFPNWLKHTRRRHKVDHKTGEHLENIPSYCSKKSTTTKAQKAAAAAAAAAAATASSTTTAGDDPSASSEAAATKPNETTGKATPTTPTTTAKQTRKKKQPQQAALAALGITLPAGTALQQVHPQPQQADRKLMNVVVSQLPPPSTAATPAKQVKAKRERKQLAPKQLQQKPSPPPPTLTQVPVAMPQIKKEPQTQGAFLDLHGLSLTSAEDLIMEQALEMEECGLYDAPVVNTDMGTSDNAISSEAAAALHFQIKNELPDELLPDEDFLPHKPSNGNRLACPSLESSPFSSPASMELTAVSSSNINTSNSNTHATQVNSGRTANYYLPAFTLNAQGKLTSCTSTTTGNMNGNNGIVSGAGPTTVSMVNMPLLMHPNQMLPSVDTLLFTTQTGNRFFSGKTVGGVQTTGAGAVATTTSHLT</sequence>
<evidence type="ECO:0000256" key="5">
    <source>
        <dbReference type="ARBA" id="ARBA00022833"/>
    </source>
</evidence>